<dbReference type="InterPro" id="IPR021386">
    <property type="entry name" value="SPP41_DUF3020"/>
</dbReference>
<proteinExistence type="predicted"/>
<feature type="compositionally biased region" description="Low complexity" evidence="1">
    <location>
        <begin position="539"/>
        <end position="552"/>
    </location>
</feature>
<evidence type="ECO:0000259" key="2">
    <source>
        <dbReference type="Pfam" id="PF11223"/>
    </source>
</evidence>
<dbReference type="EMBL" id="KZ992503">
    <property type="protein sequence ID" value="RKP09580.1"/>
    <property type="molecule type" value="Genomic_DNA"/>
</dbReference>
<feature type="compositionally biased region" description="Basic and acidic residues" evidence="1">
    <location>
        <begin position="162"/>
        <end position="177"/>
    </location>
</feature>
<feature type="compositionally biased region" description="Basic and acidic residues" evidence="1">
    <location>
        <begin position="225"/>
        <end position="237"/>
    </location>
</feature>
<feature type="region of interest" description="Disordered" evidence="1">
    <location>
        <begin position="145"/>
        <end position="191"/>
    </location>
</feature>
<dbReference type="Proteomes" id="UP000271241">
    <property type="component" value="Unassembled WGS sequence"/>
</dbReference>
<dbReference type="AlphaFoldDB" id="A0A4P9XVZ6"/>
<gene>
    <name evidence="3" type="ORF">THASP1DRAFT_22595</name>
</gene>
<organism evidence="3 4">
    <name type="scientific">Thamnocephalis sphaerospora</name>
    <dbReference type="NCBI Taxonomy" id="78915"/>
    <lineage>
        <taxon>Eukaryota</taxon>
        <taxon>Fungi</taxon>
        <taxon>Fungi incertae sedis</taxon>
        <taxon>Zoopagomycota</taxon>
        <taxon>Zoopagomycotina</taxon>
        <taxon>Zoopagomycetes</taxon>
        <taxon>Zoopagales</taxon>
        <taxon>Sigmoideomycetaceae</taxon>
        <taxon>Thamnocephalis</taxon>
    </lineage>
</organism>
<feature type="domain" description="DUF3020" evidence="2">
    <location>
        <begin position="175"/>
        <end position="223"/>
    </location>
</feature>
<feature type="compositionally biased region" description="Low complexity" evidence="1">
    <location>
        <begin position="413"/>
        <end position="433"/>
    </location>
</feature>
<feature type="compositionally biased region" description="Low complexity" evidence="1">
    <location>
        <begin position="42"/>
        <end position="59"/>
    </location>
</feature>
<feature type="compositionally biased region" description="Polar residues" evidence="1">
    <location>
        <begin position="397"/>
        <end position="412"/>
    </location>
</feature>
<dbReference type="STRING" id="78915.A0A4P9XVZ6"/>
<name>A0A4P9XVZ6_9FUNG</name>
<feature type="region of interest" description="Disordered" evidence="1">
    <location>
        <begin position="27"/>
        <end position="76"/>
    </location>
</feature>
<accession>A0A4P9XVZ6</accession>
<keyword evidence="4" id="KW-1185">Reference proteome</keyword>
<feature type="region of interest" description="Disordered" evidence="1">
    <location>
        <begin position="356"/>
        <end position="461"/>
    </location>
</feature>
<protein>
    <recommendedName>
        <fullName evidence="2">DUF3020 domain-containing protein</fullName>
    </recommendedName>
</protein>
<feature type="region of interest" description="Disordered" evidence="1">
    <location>
        <begin position="531"/>
        <end position="552"/>
    </location>
</feature>
<feature type="compositionally biased region" description="Polar residues" evidence="1">
    <location>
        <begin position="244"/>
        <end position="262"/>
    </location>
</feature>
<dbReference type="Pfam" id="PF11223">
    <property type="entry name" value="DUF3020"/>
    <property type="match status" value="1"/>
</dbReference>
<dbReference type="OrthoDB" id="5598926at2759"/>
<feature type="compositionally biased region" description="Polar residues" evidence="1">
    <location>
        <begin position="442"/>
        <end position="457"/>
    </location>
</feature>
<feature type="compositionally biased region" description="Basic residues" evidence="1">
    <location>
        <begin position="365"/>
        <end position="387"/>
    </location>
</feature>
<evidence type="ECO:0000313" key="3">
    <source>
        <dbReference type="EMBL" id="RKP09580.1"/>
    </source>
</evidence>
<evidence type="ECO:0000313" key="4">
    <source>
        <dbReference type="Proteomes" id="UP000271241"/>
    </source>
</evidence>
<sequence length="571" mass="61563">MPVEYSESQHALSNATYPVHLPGASSMAMPSSAYPSLPPPSSLMLQQSQQSQSQSARPMMEPMHPQQAAQTLPPPSMPTKQYMHHAMAEPMQQRTHMLMEAKKLMQHPALAEGAALDQNVLLSPCDDMPDVDGSLVGMPERLPMRRTKSRTSDDVTQGLSPEAKEALAERMRMENRERKKRWRERNEDRNKDNDLRCRVNKRANKLFGTDPSEHKSRWIAEEFERRRQKRKEKEARRKMGLTGLDTTGPNGSPLTSGQTTPVSGGLSYASHYHASAMQHAHRHPLMQPSSYSHLPNDLSLTSGNDSMPYATTGAQLDRKLPPPAGHVFFPANACACQGSVHEPGCRQDPAMCNGFTMPPPQPSQVHHHQPPPPPMHHHQPPHTHQPHHPTLPSLQQAAQRLSLSHSPSPINGQSMPSSATSVSSGPSSASLPQSPLPPAVSMSQPQSQPAMTQPQSHQRSDEDFPMDAVITLMQLNNGWRTLGGTGDAPAHAINTAEQGPIVGAAAAAAAAVAAAAATGNAPGVSWHASTVRPEPMTPSLSHSSTLSSVSSLSSASSVDAATKIGLMAPSM</sequence>
<reference evidence="4" key="1">
    <citation type="journal article" date="2018" name="Nat. Microbiol.">
        <title>Leveraging single-cell genomics to expand the fungal tree of life.</title>
        <authorList>
            <person name="Ahrendt S.R."/>
            <person name="Quandt C.A."/>
            <person name="Ciobanu D."/>
            <person name="Clum A."/>
            <person name="Salamov A."/>
            <person name="Andreopoulos B."/>
            <person name="Cheng J.F."/>
            <person name="Woyke T."/>
            <person name="Pelin A."/>
            <person name="Henrissat B."/>
            <person name="Reynolds N.K."/>
            <person name="Benny G.L."/>
            <person name="Smith M.E."/>
            <person name="James T.Y."/>
            <person name="Grigoriev I.V."/>
        </authorList>
    </citation>
    <scope>NUCLEOTIDE SEQUENCE [LARGE SCALE GENOMIC DNA]</scope>
    <source>
        <strain evidence="4">RSA 1356</strain>
    </source>
</reference>
<evidence type="ECO:0000256" key="1">
    <source>
        <dbReference type="SAM" id="MobiDB-lite"/>
    </source>
</evidence>
<feature type="region of interest" description="Disordered" evidence="1">
    <location>
        <begin position="225"/>
        <end position="263"/>
    </location>
</feature>